<evidence type="ECO:0000313" key="3">
    <source>
        <dbReference type="EMBL" id="OSY53245.1"/>
    </source>
</evidence>
<comment type="caution">
    <text evidence="3">The sequence shown here is derived from an EMBL/GenBank/DDBJ whole genome shotgun (WGS) entry which is preliminary data.</text>
</comment>
<gene>
    <name evidence="3" type="ORF">BG846_01081</name>
</gene>
<dbReference type="RefSeq" id="WP_078915346.1">
    <property type="nucleotide sequence ID" value="NZ_ASYR01000008.1"/>
</dbReference>
<reference evidence="3 4" key="1">
    <citation type="submission" date="2016-09" db="EMBL/GenBank/DDBJ databases">
        <title>Streptomyces fradiae DSM40063, a candidate organism with high potential of specific P450 cytochromes.</title>
        <authorList>
            <person name="Grumaz C."/>
            <person name="Vainshtein Y."/>
            <person name="Kirstahler P."/>
            <person name="Sohn K."/>
        </authorList>
    </citation>
    <scope>NUCLEOTIDE SEQUENCE [LARGE SCALE GENOMIC DNA]</scope>
    <source>
        <strain evidence="3 4">DSM 40063</strain>
    </source>
</reference>
<dbReference type="InterPro" id="IPR036188">
    <property type="entry name" value="FAD/NAD-bd_sf"/>
</dbReference>
<dbReference type="Gene3D" id="3.90.660.20">
    <property type="entry name" value="Protoporphyrinogen oxidase, mitochondrial, domain 2"/>
    <property type="match status" value="1"/>
</dbReference>
<evidence type="ECO:0000259" key="2">
    <source>
        <dbReference type="Pfam" id="PF01593"/>
    </source>
</evidence>
<dbReference type="PANTHER" id="PTHR42923:SF17">
    <property type="entry name" value="AMINE OXIDASE DOMAIN-CONTAINING PROTEIN"/>
    <property type="match status" value="1"/>
</dbReference>
<feature type="region of interest" description="Disordered" evidence="1">
    <location>
        <begin position="16"/>
        <end position="52"/>
    </location>
</feature>
<dbReference type="SUPFAM" id="SSF51905">
    <property type="entry name" value="FAD/NAD(P)-binding domain"/>
    <property type="match status" value="1"/>
</dbReference>
<evidence type="ECO:0000256" key="1">
    <source>
        <dbReference type="SAM" id="MobiDB-lite"/>
    </source>
</evidence>
<proteinExistence type="predicted"/>
<dbReference type="GeneID" id="91407209"/>
<dbReference type="Pfam" id="PF13450">
    <property type="entry name" value="NAD_binding_8"/>
    <property type="match status" value="1"/>
</dbReference>
<accession>A0A1Y2P0E0</accession>
<dbReference type="EMBL" id="MIFZ01000097">
    <property type="protein sequence ID" value="OSY53245.1"/>
    <property type="molecule type" value="Genomic_DNA"/>
</dbReference>
<dbReference type="AlphaFoldDB" id="A0A1Y2P0E0"/>
<dbReference type="Proteomes" id="UP000194318">
    <property type="component" value="Unassembled WGS sequence"/>
</dbReference>
<dbReference type="Gene3D" id="3.50.50.60">
    <property type="entry name" value="FAD/NAD(P)-binding domain"/>
    <property type="match status" value="2"/>
</dbReference>
<feature type="domain" description="Amine oxidase" evidence="2">
    <location>
        <begin position="261"/>
        <end position="332"/>
    </location>
</feature>
<dbReference type="GO" id="GO:0016491">
    <property type="term" value="F:oxidoreductase activity"/>
    <property type="evidence" value="ECO:0007669"/>
    <property type="project" value="InterPro"/>
</dbReference>
<dbReference type="InterPro" id="IPR002937">
    <property type="entry name" value="Amino_oxidase"/>
</dbReference>
<dbReference type="PANTHER" id="PTHR42923">
    <property type="entry name" value="PROTOPORPHYRINOGEN OXIDASE"/>
    <property type="match status" value="1"/>
</dbReference>
<evidence type="ECO:0000313" key="4">
    <source>
        <dbReference type="Proteomes" id="UP000194318"/>
    </source>
</evidence>
<dbReference type="Pfam" id="PF01593">
    <property type="entry name" value="Amino_oxidase"/>
    <property type="match status" value="1"/>
</dbReference>
<feature type="compositionally biased region" description="Basic and acidic residues" evidence="1">
    <location>
        <begin position="24"/>
        <end position="49"/>
    </location>
</feature>
<organism evidence="3 4">
    <name type="scientific">Streptomyces fradiae ATCC 10745 = DSM 40063</name>
    <dbReference type="NCBI Taxonomy" id="1319510"/>
    <lineage>
        <taxon>Bacteria</taxon>
        <taxon>Bacillati</taxon>
        <taxon>Actinomycetota</taxon>
        <taxon>Actinomycetes</taxon>
        <taxon>Kitasatosporales</taxon>
        <taxon>Streptomycetaceae</taxon>
        <taxon>Streptomyces</taxon>
    </lineage>
</organism>
<sequence length="485" mass="50084">MPHPLSFFTDAFLQAGRARRGHRSARDPARPPTTRTDRETGRNAGRETDLTAGMEGDGMRIVVVGAGLCGLTLAWLLEEGHEVVVLEERGRLGGNIDSRPVPGAAGPRWADVGVREVVPAASPLWSRLFRLQGFAADDLVAVPAGRSLVREAPDGREVLLSPAQDAAGPGAGAVGSAPARAAVRAFTERAAAWAEEGLGWDVPLGAALDPLPFGAPLADVVCALPASLFGCTLDEARDLSARAVGSLYATPPGAPPAPAAVRPRDGFGALTTSLAGSLRGARVHPGAGAARIERDGGRYRVVDVRGHAYPADCVVLAVPADRAEALLRPLAGTGGLRAALRGHRYREAAYSLHLDPSGMPAERADRAAVNITVAGRGTRTTVRRPAGDGPDHYVTAAPPSAARPLRELARTTLRTHLPTPAAHAARREVERRSGEGLLFLAGQCAATVDTQEGAVASALAVARSLVPSGRRTRSLGGAAGDAPAG</sequence>
<dbReference type="InterPro" id="IPR050464">
    <property type="entry name" value="Zeta_carotene_desat/Oxidored"/>
</dbReference>
<name>A0A1Y2P0E0_STRFR</name>
<protein>
    <submittedName>
        <fullName evidence="3">Protoporphyrinogen oxidase</fullName>
    </submittedName>
</protein>